<reference evidence="1 2" key="1">
    <citation type="submission" date="2017-08" db="EMBL/GenBank/DDBJ databases">
        <title>Substantial Increase in Enzyme Production by Combined Drug-Resistance Mutations in Paenibacillus agaridevorans.</title>
        <authorList>
            <person name="Tanaka Y."/>
            <person name="Funane K."/>
            <person name="Hosaka T."/>
            <person name="Shiwa Y."/>
            <person name="Fujita N."/>
            <person name="Miyazaki T."/>
            <person name="Yoshikawa H."/>
            <person name="Murakami K."/>
            <person name="Kasahara K."/>
            <person name="Inaoka T."/>
            <person name="Hiraga Y."/>
            <person name="Ochi K."/>
        </authorList>
    </citation>
    <scope>NUCLEOTIDE SEQUENCE [LARGE SCALE GENOMIC DNA]</scope>
    <source>
        <strain evidence="1 2">T-3040</strain>
    </source>
</reference>
<organism evidence="1 2">
    <name type="scientific">Paenibacillus agaridevorans</name>
    <dbReference type="NCBI Taxonomy" id="171404"/>
    <lineage>
        <taxon>Bacteria</taxon>
        <taxon>Bacillati</taxon>
        <taxon>Bacillota</taxon>
        <taxon>Bacilli</taxon>
        <taxon>Bacillales</taxon>
        <taxon>Paenibacillaceae</taxon>
        <taxon>Paenibacillus</taxon>
    </lineage>
</organism>
<accession>A0A2R5F0D1</accession>
<evidence type="ECO:0000313" key="2">
    <source>
        <dbReference type="Proteomes" id="UP000245202"/>
    </source>
</evidence>
<dbReference type="Gene3D" id="2.60.40.4070">
    <property type="match status" value="1"/>
</dbReference>
<evidence type="ECO:0008006" key="3">
    <source>
        <dbReference type="Google" id="ProtNLM"/>
    </source>
</evidence>
<dbReference type="RefSeq" id="WP_108994260.1">
    <property type="nucleotide sequence ID" value="NZ_BDQX01000231.1"/>
</dbReference>
<protein>
    <recommendedName>
        <fullName evidence="3">Copper amine oxidase-like N-terminal domain-containing protein</fullName>
    </recommendedName>
</protein>
<dbReference type="Proteomes" id="UP000245202">
    <property type="component" value="Unassembled WGS sequence"/>
</dbReference>
<proteinExistence type="predicted"/>
<comment type="caution">
    <text evidence="1">The sequence shown here is derived from an EMBL/GenBank/DDBJ whole genome shotgun (WGS) entry which is preliminary data.</text>
</comment>
<name>A0A2R5F0D1_9BACL</name>
<dbReference type="EMBL" id="BDQX01000231">
    <property type="protein sequence ID" value="GBG09533.1"/>
    <property type="molecule type" value="Genomic_DNA"/>
</dbReference>
<keyword evidence="2" id="KW-1185">Reference proteome</keyword>
<sequence length="359" mass="39662">MDIIKKFILGLICGIGIITFTAAAVSEEVRAKLTPVYVNFHMGGDEHSLSSDDTKILNYKGHLFVPLRSFANEIGGSVYYTAPVGSDRAQVDIYYEDDRDVTLKDKEGYVRLGNLGVKFALNDDIPVIEGSIKIDKTIPKDKDVVISILDSKGKTLGVSSAIEPYQPSHVPLSQLKQGDTINFRTNFPYMETPESYTLKVELVKKTDWFYVQGGVVAVWGAGGFYGFPLNPAIYGTNTNHKLGDPTPISVTLINLSDDDNVVTTKPVSFEVEISDSTGKLIRTLTTKPFMGEVQWKKGMMRTTIVWDQKDSSGKKIAKGEYNVKILSNETEGYMKSNPDNIVKFGLENSMQAGIPLYIT</sequence>
<gene>
    <name evidence="1" type="ORF">PAT3040_04183</name>
</gene>
<dbReference type="AlphaFoldDB" id="A0A2R5F0D1"/>
<evidence type="ECO:0000313" key="1">
    <source>
        <dbReference type="EMBL" id="GBG09533.1"/>
    </source>
</evidence>